<comment type="caution">
    <text evidence="1">The sequence shown here is derived from an EMBL/GenBank/DDBJ whole genome shotgun (WGS) entry which is preliminary data.</text>
</comment>
<protein>
    <submittedName>
        <fullName evidence="1">Uncharacterized protein</fullName>
    </submittedName>
</protein>
<gene>
    <name evidence="1" type="ORF">Pint_07515</name>
</gene>
<dbReference type="EMBL" id="CM047745">
    <property type="protein sequence ID" value="KAJ0024247.1"/>
    <property type="molecule type" value="Genomic_DNA"/>
</dbReference>
<reference evidence="2" key="1">
    <citation type="journal article" date="2023" name="G3 (Bethesda)">
        <title>Genome assembly and association tests identify interacting loci associated with vigor, precocity, and sex in interspecific pistachio rootstocks.</title>
        <authorList>
            <person name="Palmer W."/>
            <person name="Jacygrad E."/>
            <person name="Sagayaradj S."/>
            <person name="Cavanaugh K."/>
            <person name="Han R."/>
            <person name="Bertier L."/>
            <person name="Beede B."/>
            <person name="Kafkas S."/>
            <person name="Golino D."/>
            <person name="Preece J."/>
            <person name="Michelmore R."/>
        </authorList>
    </citation>
    <scope>NUCLEOTIDE SEQUENCE [LARGE SCALE GENOMIC DNA]</scope>
</reference>
<evidence type="ECO:0000313" key="2">
    <source>
        <dbReference type="Proteomes" id="UP001163603"/>
    </source>
</evidence>
<dbReference type="Proteomes" id="UP001163603">
    <property type="component" value="Chromosome 10"/>
</dbReference>
<organism evidence="1 2">
    <name type="scientific">Pistacia integerrima</name>
    <dbReference type="NCBI Taxonomy" id="434235"/>
    <lineage>
        <taxon>Eukaryota</taxon>
        <taxon>Viridiplantae</taxon>
        <taxon>Streptophyta</taxon>
        <taxon>Embryophyta</taxon>
        <taxon>Tracheophyta</taxon>
        <taxon>Spermatophyta</taxon>
        <taxon>Magnoliopsida</taxon>
        <taxon>eudicotyledons</taxon>
        <taxon>Gunneridae</taxon>
        <taxon>Pentapetalae</taxon>
        <taxon>rosids</taxon>
        <taxon>malvids</taxon>
        <taxon>Sapindales</taxon>
        <taxon>Anacardiaceae</taxon>
        <taxon>Pistacia</taxon>
    </lineage>
</organism>
<sequence length="83" mass="9384">MYHPMFLPDTSRCALAAVTGDLWCVRVVRRTLTIPSSRNYLSKLRKSTDSLAKVHWPSHVTSPCLKKSFDSFHGRNPDTHLGS</sequence>
<evidence type="ECO:0000313" key="1">
    <source>
        <dbReference type="EMBL" id="KAJ0024247.1"/>
    </source>
</evidence>
<keyword evidence="2" id="KW-1185">Reference proteome</keyword>
<name>A0ACC0XRZ0_9ROSI</name>
<accession>A0ACC0XRZ0</accession>
<proteinExistence type="predicted"/>